<name>A0A7S8EB83_9CHLR</name>
<organism evidence="2 3">
    <name type="scientific">Phototrophicus methaneseepsis</name>
    <dbReference type="NCBI Taxonomy" id="2710758"/>
    <lineage>
        <taxon>Bacteria</taxon>
        <taxon>Bacillati</taxon>
        <taxon>Chloroflexota</taxon>
        <taxon>Candidatus Thermofontia</taxon>
        <taxon>Phototrophicales</taxon>
        <taxon>Phototrophicaceae</taxon>
        <taxon>Phototrophicus</taxon>
    </lineage>
</organism>
<dbReference type="EMBL" id="CP062983">
    <property type="protein sequence ID" value="QPC83766.1"/>
    <property type="molecule type" value="Genomic_DNA"/>
</dbReference>
<reference evidence="2 3" key="1">
    <citation type="submission" date="2020-02" db="EMBL/GenBank/DDBJ databases">
        <authorList>
            <person name="Zheng R.K."/>
            <person name="Sun C.M."/>
        </authorList>
    </citation>
    <scope>NUCLEOTIDE SEQUENCE [LARGE SCALE GENOMIC DNA]</scope>
    <source>
        <strain evidence="3">rifampicinis</strain>
    </source>
</reference>
<gene>
    <name evidence="2" type="ORF">G4Y79_05145</name>
</gene>
<dbReference type="InterPro" id="IPR036390">
    <property type="entry name" value="WH_DNA-bd_sf"/>
</dbReference>
<dbReference type="Pfam" id="PF03444">
    <property type="entry name" value="WHD_HrcA"/>
    <property type="match status" value="1"/>
</dbReference>
<proteinExistence type="predicted"/>
<dbReference type="InterPro" id="IPR005104">
    <property type="entry name" value="WHTH_HrcA_DNA-bd"/>
</dbReference>
<dbReference type="SUPFAM" id="SSF46785">
    <property type="entry name" value="Winged helix' DNA-binding domain"/>
    <property type="match status" value="1"/>
</dbReference>
<dbReference type="AlphaFoldDB" id="A0A7S8EB83"/>
<dbReference type="InterPro" id="IPR036388">
    <property type="entry name" value="WH-like_DNA-bd_sf"/>
</dbReference>
<feature type="domain" description="Winged helix-turn-helix transcription repressor HrcA DNA-binding" evidence="1">
    <location>
        <begin position="8"/>
        <end position="69"/>
    </location>
</feature>
<evidence type="ECO:0000313" key="2">
    <source>
        <dbReference type="EMBL" id="QPC83766.1"/>
    </source>
</evidence>
<dbReference type="Gene3D" id="1.10.10.10">
    <property type="entry name" value="Winged helix-like DNA-binding domain superfamily/Winged helix DNA-binding domain"/>
    <property type="match status" value="1"/>
</dbReference>
<sequence length="77" mass="8592">MLATSPFSELILNRIVEIQHRTGRPVKTTTLSTHLNKPPRTMRWHLRNLEEAGLLARPAGPKSGYAICSPGYAFSYA</sequence>
<keyword evidence="3" id="KW-1185">Reference proteome</keyword>
<dbReference type="Proteomes" id="UP000594468">
    <property type="component" value="Chromosome"/>
</dbReference>
<dbReference type="GO" id="GO:0003677">
    <property type="term" value="F:DNA binding"/>
    <property type="evidence" value="ECO:0007669"/>
    <property type="project" value="InterPro"/>
</dbReference>
<dbReference type="GO" id="GO:0006355">
    <property type="term" value="P:regulation of DNA-templated transcription"/>
    <property type="evidence" value="ECO:0007669"/>
    <property type="project" value="InterPro"/>
</dbReference>
<dbReference type="RefSeq" id="WP_195171830.1">
    <property type="nucleotide sequence ID" value="NZ_CP062983.1"/>
</dbReference>
<protein>
    <submittedName>
        <fullName evidence="2">Rrf2 family transcriptional regulator</fullName>
    </submittedName>
</protein>
<evidence type="ECO:0000313" key="3">
    <source>
        <dbReference type="Proteomes" id="UP000594468"/>
    </source>
</evidence>
<dbReference type="KEGG" id="pmet:G4Y79_05145"/>
<accession>A0A7S8EB83</accession>
<evidence type="ECO:0000259" key="1">
    <source>
        <dbReference type="Pfam" id="PF03444"/>
    </source>
</evidence>